<evidence type="ECO:0000313" key="2">
    <source>
        <dbReference type="EMBL" id="KAG3215286.1"/>
    </source>
</evidence>
<dbReference type="Proteomes" id="UP000760860">
    <property type="component" value="Unassembled WGS sequence"/>
</dbReference>
<sequence length="287" mass="32399">MQGVDRLDQIRGRFSIAGGHSYKCWYKKLALALIIVARSNAYLTDRLARRDPSARDSHRSFITALTGELITGQWMNMPDEGCMLYWRNLSGDNAVWRAIATPPRLPADPHVNTPASKCTSVSSKQIHAEKNRKRRRCIVCRWEDRYPTEVAIYCTVHSVCLCTIVHPEVPKLWMCLDSSWTCWDKYHKFYLPNTLFTIKGNIRRGSKLVAMRSSSSSTSVAALDRPPTALQFEMPAALSTDDMIVAKSRVSDRERNDQGGAERGCLEGREDVGRRCEVESVSETAVV</sequence>
<evidence type="ECO:0000313" key="1">
    <source>
        <dbReference type="EMBL" id="KAG2923403.1"/>
    </source>
</evidence>
<comment type="caution">
    <text evidence="2">The sequence shown here is derived from an EMBL/GenBank/DDBJ whole genome shotgun (WGS) entry which is preliminary data.</text>
</comment>
<dbReference type="EMBL" id="RCMV01000568">
    <property type="protein sequence ID" value="KAG3215286.1"/>
    <property type="molecule type" value="Genomic_DNA"/>
</dbReference>
<evidence type="ECO:0000313" key="3">
    <source>
        <dbReference type="Proteomes" id="UP000760860"/>
    </source>
</evidence>
<dbReference type="VEuPathDB" id="FungiDB:PC110_g10549"/>
<organism evidence="2 3">
    <name type="scientific">Phytophthora cactorum</name>
    <dbReference type="NCBI Taxonomy" id="29920"/>
    <lineage>
        <taxon>Eukaryota</taxon>
        <taxon>Sar</taxon>
        <taxon>Stramenopiles</taxon>
        <taxon>Oomycota</taxon>
        <taxon>Peronosporomycetes</taxon>
        <taxon>Peronosporales</taxon>
        <taxon>Peronosporaceae</taxon>
        <taxon>Phytophthora</taxon>
    </lineage>
</organism>
<evidence type="ECO:0008006" key="4">
    <source>
        <dbReference type="Google" id="ProtNLM"/>
    </source>
</evidence>
<name>A0A8T1L561_9STRA</name>
<dbReference type="AlphaFoldDB" id="A0A8T1L561"/>
<protein>
    <recommendedName>
        <fullName evidence="4">PiggyBac transposable element-derived protein domain-containing protein</fullName>
    </recommendedName>
</protein>
<accession>A0A8T1L561</accession>
<proteinExistence type="predicted"/>
<gene>
    <name evidence="1" type="ORF">PC117_g15756</name>
    <name evidence="2" type="ORF">PC129_g13823</name>
</gene>
<dbReference type="EMBL" id="RCMK01000536">
    <property type="protein sequence ID" value="KAG2923403.1"/>
    <property type="molecule type" value="Genomic_DNA"/>
</dbReference>
<dbReference type="Proteomes" id="UP000736787">
    <property type="component" value="Unassembled WGS sequence"/>
</dbReference>
<reference evidence="2" key="1">
    <citation type="submission" date="2018-05" db="EMBL/GenBank/DDBJ databases">
        <title>Effector identification in a new, highly contiguous assembly of the strawberry crown rot pathogen Phytophthora cactorum.</title>
        <authorList>
            <person name="Armitage A.D."/>
            <person name="Nellist C.F."/>
            <person name="Bates H."/>
            <person name="Vickerstaff R.J."/>
            <person name="Harrison R.J."/>
        </authorList>
    </citation>
    <scope>NUCLEOTIDE SEQUENCE</scope>
    <source>
        <strain evidence="1">4040</strain>
        <strain evidence="2">P421</strain>
    </source>
</reference>